<dbReference type="Proteomes" id="UP001374599">
    <property type="component" value="Unassembled WGS sequence"/>
</dbReference>
<gene>
    <name evidence="1" type="ORF">AN2V17_17750</name>
</gene>
<keyword evidence="2" id="KW-1185">Reference proteome</keyword>
<organism evidence="1 2">
    <name type="scientific">Vallitalea maricola</name>
    <dbReference type="NCBI Taxonomy" id="3074433"/>
    <lineage>
        <taxon>Bacteria</taxon>
        <taxon>Bacillati</taxon>
        <taxon>Bacillota</taxon>
        <taxon>Clostridia</taxon>
        <taxon>Lachnospirales</taxon>
        <taxon>Vallitaleaceae</taxon>
        <taxon>Vallitalea</taxon>
    </lineage>
</organism>
<accession>A0ACB5UJ20</accession>
<comment type="caution">
    <text evidence="1">The sequence shown here is derived from an EMBL/GenBank/DDBJ whole genome shotgun (WGS) entry which is preliminary data.</text>
</comment>
<dbReference type="EMBL" id="BTPU01000027">
    <property type="protein sequence ID" value="GMQ62543.1"/>
    <property type="molecule type" value="Genomic_DNA"/>
</dbReference>
<protein>
    <submittedName>
        <fullName evidence="1">Uncharacterized protein</fullName>
    </submittedName>
</protein>
<proteinExistence type="predicted"/>
<reference evidence="1" key="1">
    <citation type="submission" date="2023-09" db="EMBL/GenBank/DDBJ databases">
        <title>Vallitalea sediminicola and Vallitalea maricola sp. nov., anaerobic bacteria isolated from marine sediment.</title>
        <authorList>
            <person name="Hirano S."/>
            <person name="Maeda A."/>
            <person name="Terahara T."/>
            <person name="Mori K."/>
            <person name="Hamada M."/>
            <person name="Matsumoto R."/>
            <person name="Kobayashi T."/>
        </authorList>
    </citation>
    <scope>NUCLEOTIDE SEQUENCE</scope>
    <source>
        <strain evidence="1">AN17-2</strain>
    </source>
</reference>
<name>A0ACB5UJ20_9FIRM</name>
<evidence type="ECO:0000313" key="2">
    <source>
        <dbReference type="Proteomes" id="UP001374599"/>
    </source>
</evidence>
<sequence length="301" mass="33799">MKITVIVSDFGNEHENYFKQLMTFIKGYTLSLEVIIITDKVSQYTSVDDSIDVIEFGICNSEVIVDYLARRLKSSRRIIFDSSILSRELAGRLSVRLNIPGLIDVRSMRIDDENIIFSKYVYAANLVAEFASKEFCIALSRTVPISEEILIAATTMNIHKVSENSSVEILSVEPMQKDEYKDMLIVVGRGVDAENDLDRIKELAVKMDADLGASRPVCMSGYVSLEHLVGVSGKIYNPKLCVTLGVSGSLAFYPGIEKSKIIISVNDDKDAPIMQNSDYCIQSDYKEVVKYLENFWSDSYE</sequence>
<evidence type="ECO:0000313" key="1">
    <source>
        <dbReference type="EMBL" id="GMQ62543.1"/>
    </source>
</evidence>